<dbReference type="InterPro" id="IPR002912">
    <property type="entry name" value="ACT_dom"/>
</dbReference>
<evidence type="ECO:0000256" key="6">
    <source>
        <dbReference type="ARBA" id="ARBA00023002"/>
    </source>
</evidence>
<dbReference type="InterPro" id="IPR046826">
    <property type="entry name" value="PDH_N"/>
</dbReference>
<dbReference type="KEGG" id="mik:FOE78_14230"/>
<feature type="domain" description="Prephenate/arogenate dehydrogenase" evidence="11">
    <location>
        <begin position="4"/>
        <end position="282"/>
    </location>
</feature>
<accession>A0A516Q0F6</accession>
<dbReference type="PROSITE" id="PS51176">
    <property type="entry name" value="PDH_ADH"/>
    <property type="match status" value="1"/>
</dbReference>
<keyword evidence="7" id="KW-0520">NAD</keyword>
<protein>
    <recommendedName>
        <fullName evidence="4">Prephenate dehydrogenase</fullName>
        <ecNumber evidence="3">1.3.1.12</ecNumber>
    </recommendedName>
</protein>
<organism evidence="13 14">
    <name type="scientific">Microlunatus elymi</name>
    <dbReference type="NCBI Taxonomy" id="2596828"/>
    <lineage>
        <taxon>Bacteria</taxon>
        <taxon>Bacillati</taxon>
        <taxon>Actinomycetota</taxon>
        <taxon>Actinomycetes</taxon>
        <taxon>Propionibacteriales</taxon>
        <taxon>Propionibacteriaceae</taxon>
        <taxon>Microlunatus</taxon>
    </lineage>
</organism>
<dbReference type="PROSITE" id="PS51671">
    <property type="entry name" value="ACT"/>
    <property type="match status" value="1"/>
</dbReference>
<keyword evidence="14" id="KW-1185">Reference proteome</keyword>
<dbReference type="EMBL" id="CP041692">
    <property type="protein sequence ID" value="QDP96919.1"/>
    <property type="molecule type" value="Genomic_DNA"/>
</dbReference>
<evidence type="ECO:0000256" key="10">
    <source>
        <dbReference type="SAM" id="MobiDB-lite"/>
    </source>
</evidence>
<dbReference type="RefSeq" id="WP_143986880.1">
    <property type="nucleotide sequence ID" value="NZ_CP041692.1"/>
</dbReference>
<dbReference type="InterPro" id="IPR003099">
    <property type="entry name" value="Prephen_DH"/>
</dbReference>
<feature type="compositionally biased region" description="Basic and acidic residues" evidence="10">
    <location>
        <begin position="252"/>
        <end position="267"/>
    </location>
</feature>
<keyword evidence="6 13" id="KW-0560">Oxidoreductase</keyword>
<dbReference type="OrthoDB" id="9802008at2"/>
<feature type="domain" description="ACT" evidence="12">
    <location>
        <begin position="305"/>
        <end position="378"/>
    </location>
</feature>
<dbReference type="EC" id="1.3.1.12" evidence="3"/>
<dbReference type="InterPro" id="IPR036291">
    <property type="entry name" value="NAD(P)-bd_dom_sf"/>
</dbReference>
<evidence type="ECO:0000256" key="1">
    <source>
        <dbReference type="ARBA" id="ARBA00005067"/>
    </source>
</evidence>
<keyword evidence="5" id="KW-0827">Tyrosine biosynthesis</keyword>
<dbReference type="SUPFAM" id="SSF48179">
    <property type="entry name" value="6-phosphogluconate dehydrogenase C-terminal domain-like"/>
    <property type="match status" value="1"/>
</dbReference>
<dbReference type="Pfam" id="PF01842">
    <property type="entry name" value="ACT"/>
    <property type="match status" value="1"/>
</dbReference>
<evidence type="ECO:0000259" key="11">
    <source>
        <dbReference type="PROSITE" id="PS51176"/>
    </source>
</evidence>
<dbReference type="Gene3D" id="1.10.3660.10">
    <property type="entry name" value="6-phosphogluconate dehydrogenase C-terminal like domain"/>
    <property type="match status" value="1"/>
</dbReference>
<evidence type="ECO:0000256" key="4">
    <source>
        <dbReference type="ARBA" id="ARBA00016891"/>
    </source>
</evidence>
<dbReference type="Pfam" id="PF02153">
    <property type="entry name" value="PDH_N"/>
    <property type="match status" value="1"/>
</dbReference>
<comment type="catalytic activity">
    <reaction evidence="9">
        <text>prephenate + NAD(+) = 3-(4-hydroxyphenyl)pyruvate + CO2 + NADH</text>
        <dbReference type="Rhea" id="RHEA:13869"/>
        <dbReference type="ChEBI" id="CHEBI:16526"/>
        <dbReference type="ChEBI" id="CHEBI:29934"/>
        <dbReference type="ChEBI" id="CHEBI:36242"/>
        <dbReference type="ChEBI" id="CHEBI:57540"/>
        <dbReference type="ChEBI" id="CHEBI:57945"/>
        <dbReference type="EC" id="1.3.1.12"/>
    </reaction>
</comment>
<dbReference type="NCBIfam" id="NF005112">
    <property type="entry name" value="PRK06545.2-4"/>
    <property type="match status" value="1"/>
</dbReference>
<feature type="region of interest" description="Disordered" evidence="10">
    <location>
        <begin position="252"/>
        <end position="295"/>
    </location>
</feature>
<dbReference type="InterPro" id="IPR008927">
    <property type="entry name" value="6-PGluconate_DH-like_C_sf"/>
</dbReference>
<sequence length="381" mass="39665">MTISPAVVIGTGLVGASVGCALTAAGHRVHLEDRSLSHARVAAGVGAGTLDPAVGTEVALVVVAVPPNALAPVIIDGLHRFPYATVTDVGSVKAGVLNALWDSDADVARYVGSHPMAGSQFSGPVTARADLFTDRTWVIAPHRKSAQAATDTVRELVRACRAQEVIMDVDVHDAAVARVSHLPHLMSVLMAGRLTEVPAEQLQLAGQGLRDVTRIAGSDPGLWQQILGANSGALLPELRAIQDQLGELIKAIEDDRAGRPEPARRNGQDGTGAGASELRPHLERGVAGTRRIPGKHGAAPVQYRRLVVEIPDTPGALSRLFAGVGQAGVNVEDIAIQHDPDRQLGYLSLAVDPDQADALSTAMTAAGWVVGEPDPSPDLPD</sequence>
<dbReference type="Pfam" id="PF20463">
    <property type="entry name" value="PDH_C"/>
    <property type="match status" value="1"/>
</dbReference>
<name>A0A516Q0F6_9ACTN</name>
<dbReference type="InterPro" id="IPR045865">
    <property type="entry name" value="ACT-like_dom_sf"/>
</dbReference>
<dbReference type="InterPro" id="IPR050812">
    <property type="entry name" value="Preph/Arog_dehydrog"/>
</dbReference>
<dbReference type="GO" id="GO:0006571">
    <property type="term" value="P:tyrosine biosynthetic process"/>
    <property type="evidence" value="ECO:0007669"/>
    <property type="project" value="UniProtKB-UniPathway"/>
</dbReference>
<gene>
    <name evidence="13" type="ORF">FOE78_14230</name>
</gene>
<dbReference type="SUPFAM" id="SSF55021">
    <property type="entry name" value="ACT-like"/>
    <property type="match status" value="1"/>
</dbReference>
<evidence type="ECO:0000256" key="2">
    <source>
        <dbReference type="ARBA" id="ARBA00007964"/>
    </source>
</evidence>
<dbReference type="AlphaFoldDB" id="A0A516Q0F6"/>
<proteinExistence type="inferred from homology"/>
<dbReference type="Proteomes" id="UP000319263">
    <property type="component" value="Chromosome"/>
</dbReference>
<evidence type="ECO:0000259" key="12">
    <source>
        <dbReference type="PROSITE" id="PS51671"/>
    </source>
</evidence>
<dbReference type="NCBIfam" id="NF005111">
    <property type="entry name" value="PRK06545.2-3"/>
    <property type="match status" value="1"/>
</dbReference>
<dbReference type="Gene3D" id="3.40.50.720">
    <property type="entry name" value="NAD(P)-binding Rossmann-like Domain"/>
    <property type="match status" value="1"/>
</dbReference>
<comment type="pathway">
    <text evidence="1">Amino-acid biosynthesis; L-tyrosine biosynthesis; (4-hydroxyphenyl)pyruvate from prephenate (NAD(+) route): step 1/1.</text>
</comment>
<dbReference type="SUPFAM" id="SSF51735">
    <property type="entry name" value="NAD(P)-binding Rossmann-fold domains"/>
    <property type="match status" value="1"/>
</dbReference>
<evidence type="ECO:0000256" key="3">
    <source>
        <dbReference type="ARBA" id="ARBA00012068"/>
    </source>
</evidence>
<dbReference type="PANTHER" id="PTHR21363:SF0">
    <property type="entry name" value="PREPHENATE DEHYDROGENASE [NADP(+)]"/>
    <property type="match status" value="1"/>
</dbReference>
<reference evidence="13 14" key="1">
    <citation type="submission" date="2019-07" db="EMBL/GenBank/DDBJ databases">
        <title>Microlunatus dokdonensis sp. nov. isolated from the rhizospheric soil of the wild plant Elymus tsukushiensis.</title>
        <authorList>
            <person name="Ghim S.-Y."/>
            <person name="Hwang Y.-J."/>
            <person name="Son J.-S."/>
            <person name="Shin J.-H."/>
        </authorList>
    </citation>
    <scope>NUCLEOTIDE SEQUENCE [LARGE SCALE GENOMIC DNA]</scope>
    <source>
        <strain evidence="13 14">KUDC0627</strain>
    </source>
</reference>
<keyword evidence="8" id="KW-0028">Amino-acid biosynthesis</keyword>
<evidence type="ECO:0000256" key="9">
    <source>
        <dbReference type="ARBA" id="ARBA00049260"/>
    </source>
</evidence>
<evidence type="ECO:0000256" key="5">
    <source>
        <dbReference type="ARBA" id="ARBA00022498"/>
    </source>
</evidence>
<evidence type="ECO:0000256" key="8">
    <source>
        <dbReference type="ARBA" id="ARBA00023141"/>
    </source>
</evidence>
<evidence type="ECO:0000313" key="14">
    <source>
        <dbReference type="Proteomes" id="UP000319263"/>
    </source>
</evidence>
<comment type="similarity">
    <text evidence="2">Belongs to the prephenate/arogenate dehydrogenase family.</text>
</comment>
<evidence type="ECO:0000313" key="13">
    <source>
        <dbReference type="EMBL" id="QDP96919.1"/>
    </source>
</evidence>
<keyword evidence="8" id="KW-0057">Aromatic amino acid biosynthesis</keyword>
<dbReference type="UniPathway" id="UPA00122">
    <property type="reaction ID" value="UER00961"/>
</dbReference>
<dbReference type="GO" id="GO:0008977">
    <property type="term" value="F:prephenate dehydrogenase (NAD+) activity"/>
    <property type="evidence" value="ECO:0007669"/>
    <property type="project" value="UniProtKB-EC"/>
</dbReference>
<evidence type="ECO:0000256" key="7">
    <source>
        <dbReference type="ARBA" id="ARBA00023027"/>
    </source>
</evidence>
<dbReference type="InterPro" id="IPR046825">
    <property type="entry name" value="PDH_C"/>
</dbReference>
<dbReference type="GO" id="GO:0070403">
    <property type="term" value="F:NAD+ binding"/>
    <property type="evidence" value="ECO:0007669"/>
    <property type="project" value="InterPro"/>
</dbReference>
<dbReference type="GO" id="GO:0004665">
    <property type="term" value="F:prephenate dehydrogenase (NADP+) activity"/>
    <property type="evidence" value="ECO:0007669"/>
    <property type="project" value="InterPro"/>
</dbReference>
<dbReference type="PANTHER" id="PTHR21363">
    <property type="entry name" value="PREPHENATE DEHYDROGENASE"/>
    <property type="match status" value="1"/>
</dbReference>